<dbReference type="Gene3D" id="2.40.50.100">
    <property type="match status" value="1"/>
</dbReference>
<dbReference type="InterPro" id="IPR058636">
    <property type="entry name" value="Beta-barrel_YknX"/>
</dbReference>
<name>A0ABT2I420_9SPHN</name>
<comment type="caution">
    <text evidence="5">The sequence shown here is derived from an EMBL/GenBank/DDBJ whole genome shotgun (WGS) entry which is preliminary data.</text>
</comment>
<dbReference type="SUPFAM" id="SSF111369">
    <property type="entry name" value="HlyD-like secretion proteins"/>
    <property type="match status" value="2"/>
</dbReference>
<dbReference type="InterPro" id="IPR050465">
    <property type="entry name" value="UPF0194_transport"/>
</dbReference>
<accession>A0ABT2I420</accession>
<dbReference type="RefSeq" id="WP_260045658.1">
    <property type="nucleotide sequence ID" value="NZ_JANZXA010000004.1"/>
</dbReference>
<dbReference type="PANTHER" id="PTHR32347">
    <property type="entry name" value="EFFLUX SYSTEM COMPONENT YKNX-RELATED"/>
    <property type="match status" value="1"/>
</dbReference>
<evidence type="ECO:0000256" key="2">
    <source>
        <dbReference type="ARBA" id="ARBA00023054"/>
    </source>
</evidence>
<comment type="subcellular location">
    <subcellularLocation>
        <location evidence="1">Cell envelope</location>
    </subcellularLocation>
</comment>
<dbReference type="Gene3D" id="2.40.30.170">
    <property type="match status" value="1"/>
</dbReference>
<keyword evidence="2" id="KW-0175">Coiled coil</keyword>
<evidence type="ECO:0000313" key="6">
    <source>
        <dbReference type="Proteomes" id="UP001165583"/>
    </source>
</evidence>
<dbReference type="Pfam" id="PF25990">
    <property type="entry name" value="Beta-barrel_YknX"/>
    <property type="match status" value="1"/>
</dbReference>
<feature type="domain" description="YbhG-like alpha-helical hairpin" evidence="3">
    <location>
        <begin position="84"/>
        <end position="204"/>
    </location>
</feature>
<dbReference type="EMBL" id="JANZXA010000004">
    <property type="protein sequence ID" value="MCT2399561.1"/>
    <property type="molecule type" value="Genomic_DNA"/>
</dbReference>
<gene>
    <name evidence="5" type="ORF">NZK81_08365</name>
</gene>
<evidence type="ECO:0000313" key="5">
    <source>
        <dbReference type="EMBL" id="MCT2399561.1"/>
    </source>
</evidence>
<dbReference type="Proteomes" id="UP001165583">
    <property type="component" value="Unassembled WGS sequence"/>
</dbReference>
<feature type="domain" description="YknX-like beta-barrel" evidence="4">
    <location>
        <begin position="248"/>
        <end position="325"/>
    </location>
</feature>
<evidence type="ECO:0000259" key="3">
    <source>
        <dbReference type="Pfam" id="PF25881"/>
    </source>
</evidence>
<dbReference type="InterPro" id="IPR059052">
    <property type="entry name" value="HH_YbhG-like"/>
</dbReference>
<dbReference type="PANTHER" id="PTHR32347:SF29">
    <property type="entry name" value="UPF0194 MEMBRANE PROTEIN YBHG"/>
    <property type="match status" value="1"/>
</dbReference>
<reference evidence="5" key="1">
    <citation type="submission" date="2022-09" db="EMBL/GenBank/DDBJ databases">
        <title>Novosphingobium sp. Nov., a polycyclic aromatic hydrocarbon-degrading bacterium isolated form mangrove sediments in HongKong.</title>
        <authorList>
            <person name="Hu Z."/>
        </authorList>
    </citation>
    <scope>NUCLEOTIDE SEQUENCE</scope>
    <source>
        <strain evidence="5">HK4-1</strain>
    </source>
</reference>
<protein>
    <submittedName>
        <fullName evidence="5">HlyD family efflux transporter periplasmic adaptor subunit</fullName>
    </submittedName>
</protein>
<evidence type="ECO:0000256" key="1">
    <source>
        <dbReference type="ARBA" id="ARBA00004196"/>
    </source>
</evidence>
<sequence length="333" mass="35314">MKKSVIGAAALALLVAAVLIWWLSQNGKDANAIVLHGNVDVRQVSLAFEGSGRVEALKVEEGDRIKAGDLLAVLDTQTLALEADQAVARVAADRQTVLRMQNGSRPEEIQQARDSLAAAQADAVRAAADLTRMKNVAAATDGRGVSGQEIDRAASIAKASKAQARQAQEALTLALKGPRAEDVAAAQAQLKGSEAAVALIRHRIAQGELRAPEDAVVRSRLLEVGDMASPQRPVYELALTSPKWIRVYVNEADLGRVKPGMDAQVMTDSAPDKPVPGKVGYISSVAEFTPKSVETEDLRTALVYEVRVLVDDKTGLLRLGQPVTVTLKLGAAQ</sequence>
<proteinExistence type="predicted"/>
<evidence type="ECO:0000259" key="4">
    <source>
        <dbReference type="Pfam" id="PF25990"/>
    </source>
</evidence>
<dbReference type="Pfam" id="PF25881">
    <property type="entry name" value="HH_YBHG"/>
    <property type="match status" value="1"/>
</dbReference>
<keyword evidence="6" id="KW-1185">Reference proteome</keyword>
<organism evidence="5 6">
    <name type="scientific">Novosphingobium mangrovi</name>
    <name type="common">ex Huang et al. 2023</name>
    <dbReference type="NCBI Taxonomy" id="2976432"/>
    <lineage>
        <taxon>Bacteria</taxon>
        <taxon>Pseudomonadati</taxon>
        <taxon>Pseudomonadota</taxon>
        <taxon>Alphaproteobacteria</taxon>
        <taxon>Sphingomonadales</taxon>
        <taxon>Sphingomonadaceae</taxon>
        <taxon>Novosphingobium</taxon>
    </lineage>
</organism>